<dbReference type="InParanoid" id="K1VA44"/>
<organism evidence="3 4">
    <name type="scientific">Trichosporon asahii var. asahii (strain CBS 8904)</name>
    <name type="common">Yeast</name>
    <dbReference type="NCBI Taxonomy" id="1220162"/>
    <lineage>
        <taxon>Eukaryota</taxon>
        <taxon>Fungi</taxon>
        <taxon>Dikarya</taxon>
        <taxon>Basidiomycota</taxon>
        <taxon>Agaricomycotina</taxon>
        <taxon>Tremellomycetes</taxon>
        <taxon>Trichosporonales</taxon>
        <taxon>Trichosporonaceae</taxon>
        <taxon>Trichosporon</taxon>
    </lineage>
</organism>
<evidence type="ECO:0000313" key="4">
    <source>
        <dbReference type="Proteomes" id="UP000006757"/>
    </source>
</evidence>
<dbReference type="GO" id="GO:0006397">
    <property type="term" value="P:mRNA processing"/>
    <property type="evidence" value="ECO:0007669"/>
    <property type="project" value="InterPro"/>
</dbReference>
<feature type="region of interest" description="Disordered" evidence="1">
    <location>
        <begin position="607"/>
        <end position="629"/>
    </location>
</feature>
<feature type="region of interest" description="Disordered" evidence="1">
    <location>
        <begin position="665"/>
        <end position="808"/>
    </location>
</feature>
<dbReference type="InterPro" id="IPR000467">
    <property type="entry name" value="G_patch_dom"/>
</dbReference>
<gene>
    <name evidence="3" type="ORF">A1Q2_08128</name>
</gene>
<dbReference type="EMBL" id="AMBO01000407">
    <property type="protein sequence ID" value="EKC97590.1"/>
    <property type="molecule type" value="Genomic_DNA"/>
</dbReference>
<dbReference type="InterPro" id="IPR011666">
    <property type="entry name" value="DUF1604"/>
</dbReference>
<feature type="compositionally biased region" description="Basic and acidic residues" evidence="1">
    <location>
        <begin position="683"/>
        <end position="698"/>
    </location>
</feature>
<dbReference type="HOGENOM" id="CLU_008613_3_1_1"/>
<dbReference type="GO" id="GO:0003723">
    <property type="term" value="F:RNA binding"/>
    <property type="evidence" value="ECO:0007669"/>
    <property type="project" value="TreeGrafter"/>
</dbReference>
<feature type="region of interest" description="Disordered" evidence="1">
    <location>
        <begin position="567"/>
        <end position="593"/>
    </location>
</feature>
<evidence type="ECO:0000256" key="1">
    <source>
        <dbReference type="SAM" id="MobiDB-lite"/>
    </source>
</evidence>
<proteinExistence type="predicted"/>
<evidence type="ECO:0000259" key="2">
    <source>
        <dbReference type="PROSITE" id="PS50174"/>
    </source>
</evidence>
<sequence>MTSRLKHRLELENVEPQYLKLTADRNAVASSRGPQEGQARVPSGLGARGEQTVQAHSNSRYAMRRAEDDFMEPLLAAGLLGISTPLVRRKSSRSNRSQHQQRPEDFMDDEDLQQMNDDRKLENTDTFKDDGFAGLPSALQSLIIPSKTSMGHALLQKLGWRPGQGIGPRVTLRKLRIQEGKLGRARAGLEIEEEPEEASKHTYAPRDTQLLTYASKDDKAGLGFQKGRGMGPLPGKRGVYGAGPGEDDEEDPYTTTSGADRTVYAFDDEDEDSVVMVGQQSDRPERSSQRQMVRKVLHQALTLRWGFPDVAADWKPDPARVWKTQKVDEAGVSARGAPGRPLTHEQRGQALGENTKVANAKSVWDYMSVKDRERLEAIAAQARQAAAPPPTLSMEAEPEVPPERATEIFIPPLSPRTASSALQGFMPYSDDLEKQERYRSYLVSQQHNTKHPNPRLLPSTSVDEVNKELAAFAASARIFKPMSYAMSSRFTSGSSALAASDMKQAKPGLHLFDASKGLQFAKATTEVEVAQELTPREQAAKDGRYGALTRVVKDFYPVKLVCKRFHVADPHPEGPPEGSGTSTPKAGYGFDSALPRNDAAWESHFIHQPGTDKENTSPPPEETGERVPRTIAEVGMADDINQGRDILTYTKPSIDIFKAIFASDDEDDDDEEDEAPPTVVAVVDRKPMDPYPVDDKPLDYATFKPVFRRAGGTAGAGGDKEEEKAEKKKKKDKKKRKGVLSFDIGEDEEDVPREQPKKKARAKREEDEWVEKVPTSSSAPPAPPASKGATNDYETSRHGRKGAADFFS</sequence>
<feature type="domain" description="G-patch" evidence="2">
    <location>
        <begin position="147"/>
        <end position="194"/>
    </location>
</feature>
<keyword evidence="4" id="KW-1185">Reference proteome</keyword>
<accession>K1VA44</accession>
<dbReference type="OMA" id="QLWQQHA"/>
<dbReference type="GO" id="GO:0005634">
    <property type="term" value="C:nucleus"/>
    <property type="evidence" value="ECO:0007669"/>
    <property type="project" value="TreeGrafter"/>
</dbReference>
<feature type="compositionally biased region" description="Acidic residues" evidence="1">
    <location>
        <begin position="665"/>
        <end position="675"/>
    </location>
</feature>
<dbReference type="PANTHER" id="PTHR13384:SF19">
    <property type="entry name" value="G PATCH DOMAIN-CONTAINING PROTEIN 1"/>
    <property type="match status" value="1"/>
</dbReference>
<protein>
    <recommendedName>
        <fullName evidence="2">G-patch domain-containing protein</fullName>
    </recommendedName>
</protein>
<feature type="region of interest" description="Disordered" evidence="1">
    <location>
        <begin position="88"/>
        <end position="111"/>
    </location>
</feature>
<dbReference type="Pfam" id="PF01585">
    <property type="entry name" value="G-patch"/>
    <property type="match status" value="1"/>
</dbReference>
<dbReference type="STRING" id="1220162.K1VA44"/>
<feature type="compositionally biased region" description="Gly residues" evidence="1">
    <location>
        <begin position="224"/>
        <end position="244"/>
    </location>
</feature>
<evidence type="ECO:0000313" key="3">
    <source>
        <dbReference type="EMBL" id="EKC97590.1"/>
    </source>
</evidence>
<dbReference type="PROSITE" id="PS50174">
    <property type="entry name" value="G_PATCH"/>
    <property type="match status" value="1"/>
</dbReference>
<reference evidence="3 4" key="1">
    <citation type="journal article" date="2012" name="Eukaryot. Cell">
        <title>Genome sequence of the Trichosporon asahii environmental strain CBS 8904.</title>
        <authorList>
            <person name="Yang R.Y."/>
            <person name="Li H.T."/>
            <person name="Zhu H."/>
            <person name="Zhou G.P."/>
            <person name="Wang M."/>
            <person name="Wang L."/>
        </authorList>
    </citation>
    <scope>NUCLEOTIDE SEQUENCE [LARGE SCALE GENOMIC DNA]</scope>
    <source>
        <strain evidence="3 4">CBS 8904</strain>
    </source>
</reference>
<dbReference type="Pfam" id="PF07713">
    <property type="entry name" value="DUF1604"/>
    <property type="match status" value="1"/>
</dbReference>
<dbReference type="OrthoDB" id="20507at2759"/>
<feature type="region of interest" description="Disordered" evidence="1">
    <location>
        <begin position="25"/>
        <end position="47"/>
    </location>
</feature>
<dbReference type="Proteomes" id="UP000006757">
    <property type="component" value="Unassembled WGS sequence"/>
</dbReference>
<feature type="compositionally biased region" description="Basic residues" evidence="1">
    <location>
        <begin position="727"/>
        <end position="738"/>
    </location>
</feature>
<dbReference type="Pfam" id="PF26093">
    <property type="entry name" value="HTH_TGH"/>
    <property type="match status" value="1"/>
</dbReference>
<dbReference type="eggNOG" id="KOG2138">
    <property type="taxonomic scope" value="Eukaryota"/>
</dbReference>
<name>K1VA44_TRIAC</name>
<comment type="caution">
    <text evidence="3">The sequence shown here is derived from an EMBL/GenBank/DDBJ whole genome shotgun (WGS) entry which is preliminary data.</text>
</comment>
<dbReference type="PANTHER" id="PTHR13384">
    <property type="entry name" value="G PATCH DOMAIN-CONTAINING PROTEIN 1"/>
    <property type="match status" value="1"/>
</dbReference>
<dbReference type="AlphaFoldDB" id="K1VA44"/>
<feature type="region of interest" description="Disordered" evidence="1">
    <location>
        <begin position="223"/>
        <end position="257"/>
    </location>
</feature>